<keyword evidence="2" id="KW-1185">Reference proteome</keyword>
<protein>
    <submittedName>
        <fullName evidence="1">Uncharacterized protein</fullName>
    </submittedName>
</protein>
<proteinExistence type="predicted"/>
<organism evidence="1 2">
    <name type="scientific">Lithocarpus litseifolius</name>
    <dbReference type="NCBI Taxonomy" id="425828"/>
    <lineage>
        <taxon>Eukaryota</taxon>
        <taxon>Viridiplantae</taxon>
        <taxon>Streptophyta</taxon>
        <taxon>Embryophyta</taxon>
        <taxon>Tracheophyta</taxon>
        <taxon>Spermatophyta</taxon>
        <taxon>Magnoliopsida</taxon>
        <taxon>eudicotyledons</taxon>
        <taxon>Gunneridae</taxon>
        <taxon>Pentapetalae</taxon>
        <taxon>rosids</taxon>
        <taxon>fabids</taxon>
        <taxon>Fagales</taxon>
        <taxon>Fagaceae</taxon>
        <taxon>Lithocarpus</taxon>
    </lineage>
</organism>
<evidence type="ECO:0000313" key="1">
    <source>
        <dbReference type="EMBL" id="KAK9994842.1"/>
    </source>
</evidence>
<accession>A0AAW2C9R0</accession>
<name>A0AAW2C9R0_9ROSI</name>
<gene>
    <name evidence="1" type="ORF">SO802_024545</name>
</gene>
<comment type="caution">
    <text evidence="1">The sequence shown here is derived from an EMBL/GenBank/DDBJ whole genome shotgun (WGS) entry which is preliminary data.</text>
</comment>
<dbReference type="EMBL" id="JAZDWU010000008">
    <property type="protein sequence ID" value="KAK9994842.1"/>
    <property type="molecule type" value="Genomic_DNA"/>
</dbReference>
<reference evidence="1 2" key="1">
    <citation type="submission" date="2024-01" db="EMBL/GenBank/DDBJ databases">
        <title>A telomere-to-telomere, gap-free genome of sweet tea (Lithocarpus litseifolius).</title>
        <authorList>
            <person name="Zhou J."/>
        </authorList>
    </citation>
    <scope>NUCLEOTIDE SEQUENCE [LARGE SCALE GENOMIC DNA]</scope>
    <source>
        <strain evidence="1">Zhou-2022a</strain>
        <tissue evidence="1">Leaf</tissue>
    </source>
</reference>
<dbReference type="AlphaFoldDB" id="A0AAW2C9R0"/>
<sequence length="55" mass="6162">MNRSFFVYGERYGFGGVRVAISGSDGSQARVRLRNEGTIRDLWVPGSDLIQEDPE</sequence>
<evidence type="ECO:0000313" key="2">
    <source>
        <dbReference type="Proteomes" id="UP001459277"/>
    </source>
</evidence>
<dbReference type="Proteomes" id="UP001459277">
    <property type="component" value="Unassembled WGS sequence"/>
</dbReference>